<protein>
    <submittedName>
        <fullName evidence="1">Uncharacterized protein</fullName>
    </submittedName>
</protein>
<accession>A0A0F9AAB8</accession>
<feature type="non-terminal residue" evidence="1">
    <location>
        <position position="74"/>
    </location>
</feature>
<gene>
    <name evidence="1" type="ORF">LCGC14_2936390</name>
</gene>
<proteinExistence type="predicted"/>
<organism evidence="1">
    <name type="scientific">marine sediment metagenome</name>
    <dbReference type="NCBI Taxonomy" id="412755"/>
    <lineage>
        <taxon>unclassified sequences</taxon>
        <taxon>metagenomes</taxon>
        <taxon>ecological metagenomes</taxon>
    </lineage>
</organism>
<evidence type="ECO:0000313" key="1">
    <source>
        <dbReference type="EMBL" id="KKK69201.1"/>
    </source>
</evidence>
<dbReference type="AlphaFoldDB" id="A0A0F9AAB8"/>
<reference evidence="1" key="1">
    <citation type="journal article" date="2015" name="Nature">
        <title>Complex archaea that bridge the gap between prokaryotes and eukaryotes.</title>
        <authorList>
            <person name="Spang A."/>
            <person name="Saw J.H."/>
            <person name="Jorgensen S.L."/>
            <person name="Zaremba-Niedzwiedzka K."/>
            <person name="Martijn J."/>
            <person name="Lind A.E."/>
            <person name="van Eijk R."/>
            <person name="Schleper C."/>
            <person name="Guy L."/>
            <person name="Ettema T.J."/>
        </authorList>
    </citation>
    <scope>NUCLEOTIDE SEQUENCE</scope>
</reference>
<dbReference type="EMBL" id="LAZR01058766">
    <property type="protein sequence ID" value="KKK69201.1"/>
    <property type="molecule type" value="Genomic_DNA"/>
</dbReference>
<name>A0A0F9AAB8_9ZZZZ</name>
<sequence>MPQLTEEIFRGGGRYERRLEIFHHQTVCDWYNKKFPIIRPSRTILVKKDDGTFVIELEPLPPFSKKDLRNHTLK</sequence>
<comment type="caution">
    <text evidence="1">The sequence shown here is derived from an EMBL/GenBank/DDBJ whole genome shotgun (WGS) entry which is preliminary data.</text>
</comment>